<comment type="caution">
    <text evidence="1">The sequence shown here is derived from an EMBL/GenBank/DDBJ whole genome shotgun (WGS) entry which is preliminary data.</text>
</comment>
<keyword evidence="2" id="KW-1185">Reference proteome</keyword>
<protein>
    <submittedName>
        <fullName evidence="1">Uncharacterized protein</fullName>
    </submittedName>
</protein>
<dbReference type="EMBL" id="JACHMD010000001">
    <property type="protein sequence ID" value="MBB4666038.1"/>
    <property type="molecule type" value="Genomic_DNA"/>
</dbReference>
<name>A0A7W7FIF3_9MICO</name>
<dbReference type="AlphaFoldDB" id="A0A7W7FIF3"/>
<evidence type="ECO:0000313" key="1">
    <source>
        <dbReference type="EMBL" id="MBB4666038.1"/>
    </source>
</evidence>
<sequence length="37" mass="3856">MTAESGQTDPFEEVVVADLAALQEQLHDPIATTVTAG</sequence>
<reference evidence="1 2" key="1">
    <citation type="submission" date="2020-08" db="EMBL/GenBank/DDBJ databases">
        <title>Sequencing the genomes of 1000 actinobacteria strains.</title>
        <authorList>
            <person name="Klenk H.-P."/>
        </authorList>
    </citation>
    <scope>NUCLEOTIDE SEQUENCE [LARGE SCALE GENOMIC DNA]</scope>
    <source>
        <strain evidence="1 2">DSM 24947</strain>
    </source>
</reference>
<gene>
    <name evidence="1" type="ORF">BKA24_000747</name>
</gene>
<proteinExistence type="predicted"/>
<organism evidence="1 2">
    <name type="scientific">Microbacterium marinum</name>
    <dbReference type="NCBI Taxonomy" id="421115"/>
    <lineage>
        <taxon>Bacteria</taxon>
        <taxon>Bacillati</taxon>
        <taxon>Actinomycetota</taxon>
        <taxon>Actinomycetes</taxon>
        <taxon>Micrococcales</taxon>
        <taxon>Microbacteriaceae</taxon>
        <taxon>Microbacterium</taxon>
    </lineage>
</organism>
<accession>A0A7W7FIF3</accession>
<dbReference type="Proteomes" id="UP000573729">
    <property type="component" value="Unassembled WGS sequence"/>
</dbReference>
<evidence type="ECO:0000313" key="2">
    <source>
        <dbReference type="Proteomes" id="UP000573729"/>
    </source>
</evidence>